<dbReference type="EMBL" id="GBRH01230123">
    <property type="protein sequence ID" value="JAD67772.1"/>
    <property type="molecule type" value="Transcribed_RNA"/>
</dbReference>
<dbReference type="AlphaFoldDB" id="A0A0A9C8C0"/>
<proteinExistence type="predicted"/>
<sequence length="81" mass="8985">MTACLSMFQHPVKHSACFSILGASGGSVFINRTSVFSNCTESCCISWPSIHQKLQACRCCLLHCLCPLQCRRTQQANHDTH</sequence>
<accession>A0A0A9C8C0</accession>
<reference evidence="1" key="2">
    <citation type="journal article" date="2015" name="Data Brief">
        <title>Shoot transcriptome of the giant reed, Arundo donax.</title>
        <authorList>
            <person name="Barrero R.A."/>
            <person name="Guerrero F.D."/>
            <person name="Moolhuijzen P."/>
            <person name="Goolsby J.A."/>
            <person name="Tidwell J."/>
            <person name="Bellgard S.E."/>
            <person name="Bellgard M.I."/>
        </authorList>
    </citation>
    <scope>NUCLEOTIDE SEQUENCE</scope>
    <source>
        <tissue evidence="1">Shoot tissue taken approximately 20 cm above the soil surface</tissue>
    </source>
</reference>
<evidence type="ECO:0000313" key="1">
    <source>
        <dbReference type="EMBL" id="JAD67772.1"/>
    </source>
</evidence>
<reference evidence="1" key="1">
    <citation type="submission" date="2014-09" db="EMBL/GenBank/DDBJ databases">
        <authorList>
            <person name="Magalhaes I.L.F."/>
            <person name="Oliveira U."/>
            <person name="Santos F.R."/>
            <person name="Vidigal T.H.D.A."/>
            <person name="Brescovit A.D."/>
            <person name="Santos A.J."/>
        </authorList>
    </citation>
    <scope>NUCLEOTIDE SEQUENCE</scope>
    <source>
        <tissue evidence="1">Shoot tissue taken approximately 20 cm above the soil surface</tissue>
    </source>
</reference>
<name>A0A0A9C8C0_ARUDO</name>
<protein>
    <submittedName>
        <fullName evidence="1">Uncharacterized protein</fullName>
    </submittedName>
</protein>
<organism evidence="1">
    <name type="scientific">Arundo donax</name>
    <name type="common">Giant reed</name>
    <name type="synonym">Donax arundinaceus</name>
    <dbReference type="NCBI Taxonomy" id="35708"/>
    <lineage>
        <taxon>Eukaryota</taxon>
        <taxon>Viridiplantae</taxon>
        <taxon>Streptophyta</taxon>
        <taxon>Embryophyta</taxon>
        <taxon>Tracheophyta</taxon>
        <taxon>Spermatophyta</taxon>
        <taxon>Magnoliopsida</taxon>
        <taxon>Liliopsida</taxon>
        <taxon>Poales</taxon>
        <taxon>Poaceae</taxon>
        <taxon>PACMAD clade</taxon>
        <taxon>Arundinoideae</taxon>
        <taxon>Arundineae</taxon>
        <taxon>Arundo</taxon>
    </lineage>
</organism>